<feature type="coiled-coil region" evidence="3">
    <location>
        <begin position="104"/>
        <end position="142"/>
    </location>
</feature>
<evidence type="ECO:0000313" key="5">
    <source>
        <dbReference type="Proteomes" id="UP000075531"/>
    </source>
</evidence>
<protein>
    <submittedName>
        <fullName evidence="4">Flagellar assembly protein H</fullName>
    </submittedName>
</protein>
<dbReference type="GO" id="GO:0015031">
    <property type="term" value="P:protein transport"/>
    <property type="evidence" value="ECO:0007669"/>
    <property type="project" value="UniProtKB-KW"/>
</dbReference>
<dbReference type="OrthoDB" id="2375163at2"/>
<proteinExistence type="predicted"/>
<dbReference type="Proteomes" id="UP000075531">
    <property type="component" value="Unassembled WGS sequence"/>
</dbReference>
<dbReference type="PANTHER" id="PTHR34982:SF1">
    <property type="entry name" value="FLAGELLAR ASSEMBLY PROTEIN FLIH"/>
    <property type="match status" value="1"/>
</dbReference>
<evidence type="ECO:0000313" key="4">
    <source>
        <dbReference type="EMBL" id="KYH35078.1"/>
    </source>
</evidence>
<evidence type="ECO:0000256" key="2">
    <source>
        <dbReference type="ARBA" id="ARBA00022927"/>
    </source>
</evidence>
<name>A0A151B594_9CLOT</name>
<keyword evidence="2" id="KW-0653">Protein transport</keyword>
<reference evidence="4 5" key="1">
    <citation type="submission" date="2016-02" db="EMBL/GenBank/DDBJ databases">
        <title>Genome sequence of Clostridium tepidiprofundi DSM 19306.</title>
        <authorList>
            <person name="Poehlein A."/>
            <person name="Daniel R."/>
        </authorList>
    </citation>
    <scope>NUCLEOTIDE SEQUENCE [LARGE SCALE GENOMIC DNA]</scope>
    <source>
        <strain evidence="4 5">DSM 19306</strain>
    </source>
</reference>
<keyword evidence="4" id="KW-0282">Flagellum</keyword>
<evidence type="ECO:0000256" key="3">
    <source>
        <dbReference type="SAM" id="Coils"/>
    </source>
</evidence>
<sequence>MQSSYNVIKSNRVIEDGAAVIDTLYEMSLYNGFKQKNNIMTTNDNENELKKIMDDAIKEANTIKLNAVSEVSKIKKEAYQKGYEEGYNKGKSIGYDDGKNLGYKEGYREAIEKAKCEAESIIENASNMLIQAKHEYEEYFKDRENDIKKVIIGISKEILKRELQHKDGLNSLILETIKTIKDSGNLVIRCNGLHYNEIKSKLYEWKNSINFKGEIFVLEDSLLSHTEAVIQKENGILKVDLEYGLEKIKEILMEL</sequence>
<accession>A0A151B594</accession>
<keyword evidence="3" id="KW-0175">Coiled coil</keyword>
<gene>
    <name evidence="4" type="ORF">CLTEP_08980</name>
</gene>
<comment type="caution">
    <text evidence="4">The sequence shown here is derived from an EMBL/GenBank/DDBJ whole genome shotgun (WGS) entry which is preliminary data.</text>
</comment>
<organism evidence="4 5">
    <name type="scientific">Clostridium tepidiprofundi DSM 19306</name>
    <dbReference type="NCBI Taxonomy" id="1121338"/>
    <lineage>
        <taxon>Bacteria</taxon>
        <taxon>Bacillati</taxon>
        <taxon>Bacillota</taxon>
        <taxon>Clostridia</taxon>
        <taxon>Eubacteriales</taxon>
        <taxon>Clostridiaceae</taxon>
        <taxon>Clostridium</taxon>
    </lineage>
</organism>
<dbReference type="PATRIC" id="fig|1121338.3.peg.924"/>
<dbReference type="InterPro" id="IPR051472">
    <property type="entry name" value="T3SS_Stator/FliH"/>
</dbReference>
<dbReference type="EMBL" id="LTBA01000006">
    <property type="protein sequence ID" value="KYH35078.1"/>
    <property type="molecule type" value="Genomic_DNA"/>
</dbReference>
<dbReference type="RefSeq" id="WP_066823166.1">
    <property type="nucleotide sequence ID" value="NZ_LTBA01000006.1"/>
</dbReference>
<keyword evidence="1" id="KW-0813">Transport</keyword>
<dbReference type="PANTHER" id="PTHR34982">
    <property type="entry name" value="YOP PROTEINS TRANSLOCATION PROTEIN L"/>
    <property type="match status" value="1"/>
</dbReference>
<keyword evidence="4" id="KW-0969">Cilium</keyword>
<keyword evidence="4" id="KW-0966">Cell projection</keyword>
<dbReference type="GO" id="GO:0005829">
    <property type="term" value="C:cytosol"/>
    <property type="evidence" value="ECO:0007669"/>
    <property type="project" value="TreeGrafter"/>
</dbReference>
<keyword evidence="5" id="KW-1185">Reference proteome</keyword>
<evidence type="ECO:0000256" key="1">
    <source>
        <dbReference type="ARBA" id="ARBA00022448"/>
    </source>
</evidence>
<dbReference type="STRING" id="1121338.CLTEP_08980"/>
<dbReference type="AlphaFoldDB" id="A0A151B594"/>